<protein>
    <submittedName>
        <fullName evidence="1">Uncharacterized protein</fullName>
    </submittedName>
</protein>
<dbReference type="EMBL" id="CAKJVE010000004">
    <property type="protein sequence ID" value="CAG9705514.1"/>
    <property type="molecule type" value="Genomic_DNA"/>
</dbReference>
<gene>
    <name evidence="1" type="ORF">CNEO_41922</name>
</gene>
<evidence type="ECO:0000313" key="1">
    <source>
        <dbReference type="EMBL" id="CAG9705514.1"/>
    </source>
</evidence>
<organism evidence="1 2">
    <name type="scientific">Clostridium neonatale</name>
    <dbReference type="NCBI Taxonomy" id="137838"/>
    <lineage>
        <taxon>Bacteria</taxon>
        <taxon>Bacillati</taxon>
        <taxon>Bacillota</taxon>
        <taxon>Clostridia</taxon>
        <taxon>Eubacteriales</taxon>
        <taxon>Clostridiaceae</taxon>
        <taxon>Clostridium</taxon>
    </lineage>
</organism>
<dbReference type="Proteomes" id="UP000789738">
    <property type="component" value="Unassembled WGS sequence"/>
</dbReference>
<comment type="caution">
    <text evidence="1">The sequence shown here is derived from an EMBL/GenBank/DDBJ whole genome shotgun (WGS) entry which is preliminary data.</text>
</comment>
<name>A0AA86MJ91_9CLOT</name>
<dbReference type="RefSeq" id="WP_210885970.1">
    <property type="nucleotide sequence ID" value="NZ_CAKJVE010000004.1"/>
</dbReference>
<reference evidence="1" key="1">
    <citation type="submission" date="2021-10" db="EMBL/GenBank/DDBJ databases">
        <authorList>
            <person name="Mesa V."/>
        </authorList>
    </citation>
    <scope>NUCLEOTIDE SEQUENCE</scope>
    <source>
        <strain evidence="1">CC3_PB</strain>
    </source>
</reference>
<evidence type="ECO:0000313" key="2">
    <source>
        <dbReference type="Proteomes" id="UP000789738"/>
    </source>
</evidence>
<sequence length="174" mass="21038">MQKHKKLLYRETEDKLFKYFNRDDIYKGLNKQLDVLYKQIADIEKELRSCSYINIDEESKSPSFDERVQTSGTGISYAEGQLIKLTELKLRRKAKKEIERENLLEQLEDMETIESEMEWKVEQLKGNFKELLKMIYKDNMNEVQISFKLHLSQSQVNKRKNQILEKIFMWEKWS</sequence>
<dbReference type="AlphaFoldDB" id="A0AA86MJ91"/>
<accession>A0AA86MJ91</accession>
<proteinExistence type="predicted"/>